<dbReference type="PANTHER" id="PTHR30627">
    <property type="entry name" value="PEPTIDOGLYCAN D,D-TRANSPEPTIDASE"/>
    <property type="match status" value="1"/>
</dbReference>
<dbReference type="Pfam" id="PF00905">
    <property type="entry name" value="Transpeptidase"/>
    <property type="match status" value="1"/>
</dbReference>
<accession>A0A4D7QDJ6</accession>
<dbReference type="Pfam" id="PF03717">
    <property type="entry name" value="PBP_dimer"/>
    <property type="match status" value="1"/>
</dbReference>
<comment type="subcellular location">
    <subcellularLocation>
        <location evidence="1">Membrane</location>
    </subcellularLocation>
</comment>
<dbReference type="InterPro" id="IPR005311">
    <property type="entry name" value="PBP_dimer"/>
</dbReference>
<dbReference type="Proteomes" id="UP000298588">
    <property type="component" value="Chromosome"/>
</dbReference>
<dbReference type="Gene3D" id="3.40.710.10">
    <property type="entry name" value="DD-peptidase/beta-lactamase superfamily"/>
    <property type="match status" value="1"/>
</dbReference>
<dbReference type="KEGG" id="paqt:E8L99_10100"/>
<dbReference type="InterPro" id="IPR050515">
    <property type="entry name" value="Beta-lactam/transpept"/>
</dbReference>
<keyword evidence="3 4" id="KW-0472">Membrane</keyword>
<keyword evidence="4" id="KW-0812">Transmembrane</keyword>
<dbReference type="EMBL" id="CP039865">
    <property type="protein sequence ID" value="QCK86080.1"/>
    <property type="molecule type" value="Genomic_DNA"/>
</dbReference>
<dbReference type="PROSITE" id="PS50096">
    <property type="entry name" value="IQ"/>
    <property type="match status" value="1"/>
</dbReference>
<dbReference type="AlphaFoldDB" id="A0A4D7QDJ6"/>
<dbReference type="OrthoDB" id="9789078at2"/>
<dbReference type="InterPro" id="IPR036138">
    <property type="entry name" value="PBP_dimer_sf"/>
</dbReference>
<feature type="domain" description="Penicillin-binding protein dimerisation" evidence="6">
    <location>
        <begin position="89"/>
        <end position="204"/>
    </location>
</feature>
<dbReference type="Gene3D" id="3.90.1310.10">
    <property type="entry name" value="Penicillin-binding protein 2a (Domain 2)"/>
    <property type="match status" value="1"/>
</dbReference>
<keyword evidence="4" id="KW-1133">Transmembrane helix</keyword>
<dbReference type="InterPro" id="IPR001460">
    <property type="entry name" value="PCN-bd_Tpept"/>
</dbReference>
<organism evidence="7 8">
    <name type="scientific">Phreatobacter aquaticus</name>
    <dbReference type="NCBI Taxonomy" id="2570229"/>
    <lineage>
        <taxon>Bacteria</taxon>
        <taxon>Pseudomonadati</taxon>
        <taxon>Pseudomonadota</taxon>
        <taxon>Alphaproteobacteria</taxon>
        <taxon>Hyphomicrobiales</taxon>
        <taxon>Phreatobacteraceae</taxon>
        <taxon>Phreatobacter</taxon>
    </lineage>
</organism>
<evidence type="ECO:0000259" key="6">
    <source>
        <dbReference type="Pfam" id="PF03717"/>
    </source>
</evidence>
<dbReference type="Gene3D" id="3.30.450.330">
    <property type="match status" value="1"/>
</dbReference>
<keyword evidence="8" id="KW-1185">Reference proteome</keyword>
<sequence>MDKGQEFLRPGDQRQMEPKKPFLMRVRYFMAWLLAGPQSERMKKAKSRIGLAMLSFGGLYLIIAGSMISYALNRDSSQRSAIRSQEAVSSARPDIVDRNGEVLATDVRTVSLFAEPRKLAASFDVDEATELLTAVLPDLDQREVRDRLRSGKGFVWLRREITLEQRGQIHRLGIPGIGFLNEAKRSYPNGPTLSHVLGHVNVDNQGIAGMERYIDGRGLAELHRAGFATSRNQEPVQLSIDLRVQHVLRDELIKAHQRFRAKAASGVIIDVNTGEIVAMASIPDYDPNHPGGSMGDDRINRLTTGVFEMGSVMKALTIAMAVDSGRFNVNSSIDSRFPLVVGRHQVKDFHAQRRVLTLAEVFTYSSNIGTSRMAMTLGGEHQRTFLRRLGQMSRLQTELPESAAPLLPRRWADITIATVSFGHGISVAPLQAVMGTAALMNGGLLIQPTFLRRTPEQVAAASTRVIRPETSNVMRFLMRLNAERGSGRRADVDGYYVGGKTGTAEKVIGGRYAKDRLLNSFMAVFPADQPRYLVLVTLDEPKGIPETHGLATAGFNAAPTAARVITRAAPLLGLQPRFDLPPAAQSIQVGYRGPAAR</sequence>
<feature type="domain" description="Penicillin-binding protein transpeptidase" evidence="5">
    <location>
        <begin position="265"/>
        <end position="560"/>
    </location>
</feature>
<gene>
    <name evidence="7" type="ORF">E8L99_10100</name>
</gene>
<dbReference type="GO" id="GO:0004180">
    <property type="term" value="F:carboxypeptidase activity"/>
    <property type="evidence" value="ECO:0007669"/>
    <property type="project" value="UniProtKB-KW"/>
</dbReference>
<evidence type="ECO:0000313" key="7">
    <source>
        <dbReference type="EMBL" id="QCK86080.1"/>
    </source>
</evidence>
<keyword evidence="2" id="KW-0378">Hydrolase</keyword>
<dbReference type="GO" id="GO:0008658">
    <property type="term" value="F:penicillin binding"/>
    <property type="evidence" value="ECO:0007669"/>
    <property type="project" value="InterPro"/>
</dbReference>
<proteinExistence type="predicted"/>
<name>A0A4D7QDJ6_9HYPH</name>
<keyword evidence="2" id="KW-0121">Carboxypeptidase</keyword>
<dbReference type="SUPFAM" id="SSF56519">
    <property type="entry name" value="Penicillin binding protein dimerisation domain"/>
    <property type="match status" value="1"/>
</dbReference>
<evidence type="ECO:0000313" key="8">
    <source>
        <dbReference type="Proteomes" id="UP000298588"/>
    </source>
</evidence>
<evidence type="ECO:0000256" key="2">
    <source>
        <dbReference type="ARBA" id="ARBA00022645"/>
    </source>
</evidence>
<dbReference type="InterPro" id="IPR012338">
    <property type="entry name" value="Beta-lactam/transpept-like"/>
</dbReference>
<evidence type="ECO:0000256" key="4">
    <source>
        <dbReference type="SAM" id="Phobius"/>
    </source>
</evidence>
<protein>
    <submittedName>
        <fullName evidence="7">Penicillin-binding protein 2</fullName>
    </submittedName>
</protein>
<reference evidence="7 8" key="1">
    <citation type="submission" date="2019-04" db="EMBL/GenBank/DDBJ databases">
        <title>Phreatobacter aquaticus sp. nov.</title>
        <authorList>
            <person name="Choi A."/>
            <person name="Baek K."/>
        </authorList>
    </citation>
    <scope>NUCLEOTIDE SEQUENCE [LARGE SCALE GENOMIC DNA]</scope>
    <source>
        <strain evidence="7 8">NMCR1094</strain>
    </source>
</reference>
<dbReference type="SUPFAM" id="SSF56601">
    <property type="entry name" value="beta-lactamase/transpeptidase-like"/>
    <property type="match status" value="1"/>
</dbReference>
<dbReference type="PANTHER" id="PTHR30627:SF1">
    <property type="entry name" value="PEPTIDOGLYCAN D,D-TRANSPEPTIDASE FTSI"/>
    <property type="match status" value="1"/>
</dbReference>
<evidence type="ECO:0000256" key="3">
    <source>
        <dbReference type="ARBA" id="ARBA00023136"/>
    </source>
</evidence>
<feature type="transmembrane region" description="Helical" evidence="4">
    <location>
        <begin position="49"/>
        <end position="72"/>
    </location>
</feature>
<evidence type="ECO:0000256" key="1">
    <source>
        <dbReference type="ARBA" id="ARBA00004370"/>
    </source>
</evidence>
<evidence type="ECO:0000259" key="5">
    <source>
        <dbReference type="Pfam" id="PF00905"/>
    </source>
</evidence>
<keyword evidence="2" id="KW-0645">Protease</keyword>
<dbReference type="GO" id="GO:0005886">
    <property type="term" value="C:plasma membrane"/>
    <property type="evidence" value="ECO:0007669"/>
    <property type="project" value="TreeGrafter"/>
</dbReference>
<dbReference type="GO" id="GO:0071555">
    <property type="term" value="P:cell wall organization"/>
    <property type="evidence" value="ECO:0007669"/>
    <property type="project" value="TreeGrafter"/>
</dbReference>